<organism evidence="10 11">
    <name type="scientific">Ciona intestinalis</name>
    <name type="common">Transparent sea squirt</name>
    <name type="synonym">Ascidia intestinalis</name>
    <dbReference type="NCBI Taxonomy" id="7719"/>
    <lineage>
        <taxon>Eukaryota</taxon>
        <taxon>Metazoa</taxon>
        <taxon>Chordata</taxon>
        <taxon>Tunicata</taxon>
        <taxon>Ascidiacea</taxon>
        <taxon>Phlebobranchia</taxon>
        <taxon>Cionidae</taxon>
        <taxon>Ciona</taxon>
    </lineage>
</organism>
<dbReference type="GO" id="GO:0003924">
    <property type="term" value="F:GTPase activity"/>
    <property type="evidence" value="ECO:0000318"/>
    <property type="project" value="GO_Central"/>
</dbReference>
<name>F6WS50_CIOIN</name>
<feature type="domain" description="Obg" evidence="9">
    <location>
        <begin position="15"/>
        <end position="154"/>
    </location>
</feature>
<dbReference type="GO" id="GO:0005525">
    <property type="term" value="F:GTP binding"/>
    <property type="evidence" value="ECO:0000318"/>
    <property type="project" value="GO_Central"/>
</dbReference>
<keyword evidence="11" id="KW-1185">Reference proteome</keyword>
<dbReference type="GO" id="GO:0042254">
    <property type="term" value="P:ribosome biogenesis"/>
    <property type="evidence" value="ECO:0007669"/>
    <property type="project" value="UniProtKB-UniRule"/>
</dbReference>
<dbReference type="Gene3D" id="2.70.210.12">
    <property type="entry name" value="GTP1/OBG domain"/>
    <property type="match status" value="1"/>
</dbReference>
<evidence type="ECO:0000256" key="3">
    <source>
        <dbReference type="ARBA" id="ARBA00022517"/>
    </source>
</evidence>
<dbReference type="PRINTS" id="PR00326">
    <property type="entry name" value="GTP1OBG"/>
</dbReference>
<dbReference type="PANTHER" id="PTHR11702:SF43">
    <property type="entry name" value="GTP-BINDING PROTEIN 10"/>
    <property type="match status" value="1"/>
</dbReference>
<dbReference type="Pfam" id="PF01926">
    <property type="entry name" value="MMR_HSR1"/>
    <property type="match status" value="1"/>
</dbReference>
<reference evidence="11" key="1">
    <citation type="journal article" date="2002" name="Science">
        <title>The draft genome of Ciona intestinalis: insights into chordate and vertebrate origins.</title>
        <authorList>
            <person name="Dehal P."/>
            <person name="Satou Y."/>
            <person name="Campbell R.K."/>
            <person name="Chapman J."/>
            <person name="Degnan B."/>
            <person name="De Tomaso A."/>
            <person name="Davidson B."/>
            <person name="Di Gregorio A."/>
            <person name="Gelpke M."/>
            <person name="Goodstein D.M."/>
            <person name="Harafuji N."/>
            <person name="Hastings K.E."/>
            <person name="Ho I."/>
            <person name="Hotta K."/>
            <person name="Huang W."/>
            <person name="Kawashima T."/>
            <person name="Lemaire P."/>
            <person name="Martinez D."/>
            <person name="Meinertzhagen I.A."/>
            <person name="Necula S."/>
            <person name="Nonaka M."/>
            <person name="Putnam N."/>
            <person name="Rash S."/>
            <person name="Saiga H."/>
            <person name="Satake M."/>
            <person name="Terry A."/>
            <person name="Yamada L."/>
            <person name="Wang H.G."/>
            <person name="Awazu S."/>
            <person name="Azumi K."/>
            <person name="Boore J."/>
            <person name="Branno M."/>
            <person name="Chin-Bow S."/>
            <person name="DeSantis R."/>
            <person name="Doyle S."/>
            <person name="Francino P."/>
            <person name="Keys D.N."/>
            <person name="Haga S."/>
            <person name="Hayashi H."/>
            <person name="Hino K."/>
            <person name="Imai K.S."/>
            <person name="Inaba K."/>
            <person name="Kano S."/>
            <person name="Kobayashi K."/>
            <person name="Kobayashi M."/>
            <person name="Lee B.I."/>
            <person name="Makabe K.W."/>
            <person name="Manohar C."/>
            <person name="Matassi G."/>
            <person name="Medina M."/>
            <person name="Mochizuki Y."/>
            <person name="Mount S."/>
            <person name="Morishita T."/>
            <person name="Miura S."/>
            <person name="Nakayama A."/>
            <person name="Nishizaka S."/>
            <person name="Nomoto H."/>
            <person name="Ohta F."/>
            <person name="Oishi K."/>
            <person name="Rigoutsos I."/>
            <person name="Sano M."/>
            <person name="Sasaki A."/>
            <person name="Sasakura Y."/>
            <person name="Shoguchi E."/>
            <person name="Shin-i T."/>
            <person name="Spagnuolo A."/>
            <person name="Stainier D."/>
            <person name="Suzuki M.M."/>
            <person name="Tassy O."/>
            <person name="Takatori N."/>
            <person name="Tokuoka M."/>
            <person name="Yagi K."/>
            <person name="Yoshizaki F."/>
            <person name="Wada S."/>
            <person name="Zhang C."/>
            <person name="Hyatt P.D."/>
            <person name="Larimer F."/>
            <person name="Detter C."/>
            <person name="Doggett N."/>
            <person name="Glavina T."/>
            <person name="Hawkins T."/>
            <person name="Richardson P."/>
            <person name="Lucas S."/>
            <person name="Kohara Y."/>
            <person name="Levine M."/>
            <person name="Satoh N."/>
            <person name="Rokhsar D.S."/>
        </authorList>
    </citation>
    <scope>NUCLEOTIDE SEQUENCE [LARGE SCALE GENOMIC DNA]</scope>
</reference>
<evidence type="ECO:0000256" key="5">
    <source>
        <dbReference type="ARBA" id="ARBA00023134"/>
    </source>
</evidence>
<proteinExistence type="inferred from homology"/>
<dbReference type="InterPro" id="IPR045086">
    <property type="entry name" value="OBG_GTPase"/>
</dbReference>
<dbReference type="OMA" id="VFMVDIF"/>
<feature type="domain" description="OBG-type G" evidence="8">
    <location>
        <begin position="155"/>
        <end position="356"/>
    </location>
</feature>
<dbReference type="HOGENOM" id="CLU_011747_2_3_1"/>
<dbReference type="Gene3D" id="3.40.50.300">
    <property type="entry name" value="P-loop containing nucleotide triphosphate hydrolases"/>
    <property type="match status" value="1"/>
</dbReference>
<accession>F6WS50</accession>
<dbReference type="InterPro" id="IPR006169">
    <property type="entry name" value="GTP1_OBG_dom"/>
</dbReference>
<dbReference type="EMBL" id="EAAA01000312">
    <property type="status" value="NOT_ANNOTATED_CDS"/>
    <property type="molecule type" value="Genomic_DNA"/>
</dbReference>
<dbReference type="SUPFAM" id="SSF52540">
    <property type="entry name" value="P-loop containing nucleoside triphosphate hydrolases"/>
    <property type="match status" value="1"/>
</dbReference>
<dbReference type="Pfam" id="PF01018">
    <property type="entry name" value="GTP1_OBG"/>
    <property type="match status" value="1"/>
</dbReference>
<dbReference type="Proteomes" id="UP000008144">
    <property type="component" value="Chromosome 1"/>
</dbReference>
<dbReference type="GO" id="GO:0005730">
    <property type="term" value="C:nucleolus"/>
    <property type="evidence" value="ECO:0007669"/>
    <property type="project" value="UniProtKB-SubCell"/>
</dbReference>
<evidence type="ECO:0000256" key="6">
    <source>
        <dbReference type="ARBA" id="ARBA00023242"/>
    </source>
</evidence>
<evidence type="ECO:0000313" key="10">
    <source>
        <dbReference type="Ensembl" id="ENSCINP00000023498.2"/>
    </source>
</evidence>
<dbReference type="Ensembl" id="ENSCINT00000023744.2">
    <property type="protein sequence ID" value="ENSCINP00000023498.2"/>
    <property type="gene ID" value="ENSCING00000012641.2"/>
</dbReference>
<evidence type="ECO:0000256" key="1">
    <source>
        <dbReference type="ARBA" id="ARBA00004604"/>
    </source>
</evidence>
<dbReference type="InterPro" id="IPR006073">
    <property type="entry name" value="GTP-bd"/>
</dbReference>
<dbReference type="PIRSF" id="PIRSF002401">
    <property type="entry name" value="GTP_bd_Obg/CgtA"/>
    <property type="match status" value="1"/>
</dbReference>
<dbReference type="PROSITE" id="PS51710">
    <property type="entry name" value="G_OBG"/>
    <property type="match status" value="1"/>
</dbReference>
<dbReference type="InterPro" id="IPR014100">
    <property type="entry name" value="GTP-bd_Obg/CgtA"/>
</dbReference>
<keyword evidence="5" id="KW-0342">GTP-binding</keyword>
<dbReference type="PROSITE" id="PS51883">
    <property type="entry name" value="OBG"/>
    <property type="match status" value="1"/>
</dbReference>
<comment type="subcellular location">
    <subcellularLocation>
        <location evidence="1">Nucleus</location>
        <location evidence="1">Nucleolus</location>
    </subcellularLocation>
</comment>
<reference evidence="10" key="2">
    <citation type="journal article" date="2008" name="Genome Biol.">
        <title>Improved genome assembly and evidence-based global gene model set for the chordate Ciona intestinalis: new insight into intron and operon populations.</title>
        <authorList>
            <person name="Satou Y."/>
            <person name="Mineta K."/>
            <person name="Ogasawara M."/>
            <person name="Sasakura Y."/>
            <person name="Shoguchi E."/>
            <person name="Ueno K."/>
            <person name="Yamada L."/>
            <person name="Matsumoto J."/>
            <person name="Wasserscheid J."/>
            <person name="Dewar K."/>
            <person name="Wiley G.B."/>
            <person name="Macmil S.L."/>
            <person name="Roe B.A."/>
            <person name="Zeller R.W."/>
            <person name="Hastings K.E."/>
            <person name="Lemaire P."/>
            <person name="Lindquist E."/>
            <person name="Endo T."/>
            <person name="Hotta K."/>
            <person name="Inaba K."/>
        </authorList>
    </citation>
    <scope>NUCLEOTIDE SEQUENCE [LARGE SCALE GENOMIC DNA]</scope>
    <source>
        <strain evidence="10">wild type</strain>
    </source>
</reference>
<evidence type="ECO:0000256" key="4">
    <source>
        <dbReference type="ARBA" id="ARBA00022741"/>
    </source>
</evidence>
<dbReference type="CDD" id="cd01898">
    <property type="entry name" value="Obg"/>
    <property type="match status" value="1"/>
</dbReference>
<dbReference type="InterPro" id="IPR036726">
    <property type="entry name" value="GTP1_OBG_dom_sf"/>
</dbReference>
<keyword evidence="6" id="KW-0539">Nucleus</keyword>
<dbReference type="InParanoid" id="F6WS50"/>
<evidence type="ECO:0000259" key="9">
    <source>
        <dbReference type="PROSITE" id="PS51883"/>
    </source>
</evidence>
<dbReference type="GO" id="GO:0000287">
    <property type="term" value="F:magnesium ion binding"/>
    <property type="evidence" value="ECO:0007669"/>
    <property type="project" value="InterPro"/>
</dbReference>
<evidence type="ECO:0000256" key="7">
    <source>
        <dbReference type="ARBA" id="ARBA00039729"/>
    </source>
</evidence>
<reference evidence="10" key="3">
    <citation type="submission" date="2025-08" db="UniProtKB">
        <authorList>
            <consortium name="Ensembl"/>
        </authorList>
    </citation>
    <scope>IDENTIFICATION</scope>
</reference>
<evidence type="ECO:0000313" key="11">
    <source>
        <dbReference type="Proteomes" id="UP000008144"/>
    </source>
</evidence>
<dbReference type="SUPFAM" id="SSF82051">
    <property type="entry name" value="Obg GTP-binding protein N-terminal domain"/>
    <property type="match status" value="1"/>
</dbReference>
<dbReference type="PANTHER" id="PTHR11702">
    <property type="entry name" value="DEVELOPMENTALLY REGULATED GTP-BINDING PROTEIN-RELATED"/>
    <property type="match status" value="1"/>
</dbReference>
<dbReference type="InterPro" id="IPR005225">
    <property type="entry name" value="Small_GTP-bd"/>
</dbReference>
<dbReference type="STRING" id="7719.ENSCINP00000023498"/>
<dbReference type="GO" id="GO:0005739">
    <property type="term" value="C:mitochondrion"/>
    <property type="evidence" value="ECO:0000318"/>
    <property type="project" value="GO_Central"/>
</dbReference>
<dbReference type="GeneTree" id="ENSGT00940000155589"/>
<dbReference type="FunCoup" id="F6WS50">
    <property type="interactions" value="17"/>
</dbReference>
<dbReference type="InterPro" id="IPR031167">
    <property type="entry name" value="G_OBG"/>
</dbReference>
<sequence length="358" mass="39152">MVFLTRALLLRTYSKDFIDKLRIYVRGGTGGNGHPTLGGIGGRGGDVYLVGATKSDMTLKSMKDKYPEKRFVADTGQSSRKQALSGLNGASIYVQVPHGISIVDAANNQVMEGEISGSLDKLLVARGGRGGTRSTGFIPRPGQRRNLYLDLKLIADVGFVGFPNAGKSTLLSRISKAKPKIASYPFTTITPQIGVLEYPDFRKIQLADLPGLVEGAYLNKGRGHSFLKHIERTKLLLFVVDISGFQLSTKHQFRNAFETVQLLTQELSSYDGTLTNKPSILAVNKMDLPAADDLFNNLLTSLQGNKRVPNFHLYVAASNFGSDCDEIMKFKDVIPISAHTGEGTEKLSSRIREIIDNR</sequence>
<keyword evidence="4" id="KW-0547">Nucleotide-binding</keyword>
<dbReference type="AlphaFoldDB" id="F6WS50"/>
<comment type="similarity">
    <text evidence="2">Belongs to the TRAFAC class OBG-HflX-like GTPase superfamily. OBG GTPase family.</text>
</comment>
<dbReference type="NCBIfam" id="TIGR00231">
    <property type="entry name" value="small_GTP"/>
    <property type="match status" value="1"/>
</dbReference>
<evidence type="ECO:0000256" key="2">
    <source>
        <dbReference type="ARBA" id="ARBA00007699"/>
    </source>
</evidence>
<keyword evidence="3" id="KW-0690">Ribosome biogenesis</keyword>
<evidence type="ECO:0000259" key="8">
    <source>
        <dbReference type="PROSITE" id="PS51710"/>
    </source>
</evidence>
<reference evidence="10" key="4">
    <citation type="submission" date="2025-09" db="UniProtKB">
        <authorList>
            <consortium name="Ensembl"/>
        </authorList>
    </citation>
    <scope>IDENTIFICATION</scope>
</reference>
<protein>
    <recommendedName>
        <fullName evidence="7">GTP-binding protein 10</fullName>
    </recommendedName>
</protein>
<dbReference type="InterPro" id="IPR027417">
    <property type="entry name" value="P-loop_NTPase"/>
</dbReference>